<dbReference type="InterPro" id="IPR011990">
    <property type="entry name" value="TPR-like_helical_dom_sf"/>
</dbReference>
<dbReference type="RefSeq" id="WP_185684877.1">
    <property type="nucleotide sequence ID" value="NZ_JACLAU010000052.1"/>
</dbReference>
<organism evidence="4 5">
    <name type="scientific">Novosphingobium aerophilum</name>
    <dbReference type="NCBI Taxonomy" id="2839843"/>
    <lineage>
        <taxon>Bacteria</taxon>
        <taxon>Pseudomonadati</taxon>
        <taxon>Pseudomonadota</taxon>
        <taxon>Alphaproteobacteria</taxon>
        <taxon>Sphingomonadales</taxon>
        <taxon>Sphingomonadaceae</taxon>
        <taxon>Novosphingobium</taxon>
    </lineage>
</organism>
<dbReference type="PANTHER" id="PTHR45586">
    <property type="entry name" value="TPR REPEAT-CONTAINING PROTEIN PA4667"/>
    <property type="match status" value="1"/>
</dbReference>
<dbReference type="Pfam" id="PF07721">
    <property type="entry name" value="TPR_4"/>
    <property type="match status" value="1"/>
</dbReference>
<dbReference type="Pfam" id="PF14559">
    <property type="entry name" value="TPR_19"/>
    <property type="match status" value="1"/>
</dbReference>
<dbReference type="SUPFAM" id="SSF48452">
    <property type="entry name" value="TPR-like"/>
    <property type="match status" value="2"/>
</dbReference>
<sequence length="515" mass="53053">MRASKAAISALFFALAACGSPSVPKPDDIEALINAGDILTAQKAALAAGEANPGDPRIAFLDGQIALALGNYDRAQTKFQALLNDPAMGSRAKVLLAKTRLMAGQPREALDLLGNGPYSDGLAYAVAAGAKMATGDFDAADALLAKGLAAYPQSTDLKVLVGERALQDGDRDRAGQMAAEAVKASPKDVPAQLLAARVALIGGKLDEADRHFDAVLALRPKHQTAMLGKATIAYDRGDRDGAKAILDAAANAMGQNAIAVGYFRAQLAFDAGKTEEANSILLGLGEVGQFPPAVMLSGLVATKRGQHEQAVALLNRFLQQGGEDGRARVALAESYLALGDRDAAWKALQPVADAANAPAAVLGMAADLTAQLGLPSSATYKSRQAAAANPGPQGQQLAAADAAIRAGDWAKANTIYTQLLAKDPASSNVILLNNAAMAATQLGDLPRAVAIGRRALAAAPNDPIVLDTLAWALFRSGGATPEAVDLMRRALAAMPGNPEIRQHALAFQGAMKTAR</sequence>
<dbReference type="AlphaFoldDB" id="A0A7X1FAN5"/>
<dbReference type="EMBL" id="JACLAU010000052">
    <property type="protein sequence ID" value="MBC2653503.1"/>
    <property type="molecule type" value="Genomic_DNA"/>
</dbReference>
<evidence type="ECO:0000313" key="4">
    <source>
        <dbReference type="EMBL" id="MBC2653503.1"/>
    </source>
</evidence>
<dbReference type="InterPro" id="IPR011717">
    <property type="entry name" value="TPR-4"/>
</dbReference>
<dbReference type="InterPro" id="IPR019734">
    <property type="entry name" value="TPR_rpt"/>
</dbReference>
<reference evidence="4 5" key="1">
    <citation type="submission" date="2020-08" db="EMBL/GenBank/DDBJ databases">
        <title>The genome sequence of Novosphingobium flavum 4Y4.</title>
        <authorList>
            <person name="Liu Y."/>
        </authorList>
    </citation>
    <scope>NUCLEOTIDE SEQUENCE [LARGE SCALE GENOMIC DNA]</scope>
    <source>
        <strain evidence="4 5">4Y4</strain>
    </source>
</reference>
<dbReference type="Proteomes" id="UP000520156">
    <property type="component" value="Unassembled WGS sequence"/>
</dbReference>
<feature type="signal peptide" evidence="3">
    <location>
        <begin position="1"/>
        <end position="16"/>
    </location>
</feature>
<dbReference type="GO" id="GO:0042802">
    <property type="term" value="F:identical protein binding"/>
    <property type="evidence" value="ECO:0007669"/>
    <property type="project" value="InterPro"/>
</dbReference>
<dbReference type="InterPro" id="IPR051012">
    <property type="entry name" value="CellSynth/LPSAsmb/PSIAsmb"/>
</dbReference>
<comment type="caution">
    <text evidence="4">The sequence shown here is derived from an EMBL/GenBank/DDBJ whole genome shotgun (WGS) entry which is preliminary data.</text>
</comment>
<dbReference type="Gene3D" id="1.25.40.10">
    <property type="entry name" value="Tetratricopeptide repeat domain"/>
    <property type="match status" value="4"/>
</dbReference>
<dbReference type="PROSITE" id="PS51257">
    <property type="entry name" value="PROKAR_LIPOPROTEIN"/>
    <property type="match status" value="1"/>
</dbReference>
<name>A0A7X1FAN5_9SPHN</name>
<dbReference type="SMART" id="SM00028">
    <property type="entry name" value="TPR"/>
    <property type="match status" value="3"/>
</dbReference>
<evidence type="ECO:0000256" key="2">
    <source>
        <dbReference type="ARBA" id="ARBA00022803"/>
    </source>
</evidence>
<evidence type="ECO:0000313" key="5">
    <source>
        <dbReference type="Proteomes" id="UP000520156"/>
    </source>
</evidence>
<evidence type="ECO:0000256" key="1">
    <source>
        <dbReference type="ARBA" id="ARBA00022737"/>
    </source>
</evidence>
<accession>A0A7X1FAN5</accession>
<dbReference type="PANTHER" id="PTHR45586:SF1">
    <property type="entry name" value="LIPOPOLYSACCHARIDE ASSEMBLY PROTEIN B"/>
    <property type="match status" value="1"/>
</dbReference>
<keyword evidence="2" id="KW-0802">TPR repeat</keyword>
<feature type="chain" id="PRO_5030894393" evidence="3">
    <location>
        <begin position="17"/>
        <end position="515"/>
    </location>
</feature>
<evidence type="ECO:0000256" key="3">
    <source>
        <dbReference type="SAM" id="SignalP"/>
    </source>
</evidence>
<gene>
    <name evidence="4" type="ORF">H7F49_17610</name>
</gene>
<protein>
    <submittedName>
        <fullName evidence="4">Tetratricopeptide repeat protein</fullName>
    </submittedName>
</protein>
<keyword evidence="5" id="KW-1185">Reference proteome</keyword>
<dbReference type="Pfam" id="PF13432">
    <property type="entry name" value="TPR_16"/>
    <property type="match status" value="2"/>
</dbReference>
<proteinExistence type="predicted"/>
<keyword evidence="1" id="KW-0677">Repeat</keyword>
<keyword evidence="3" id="KW-0732">Signal</keyword>